<protein>
    <submittedName>
        <fullName evidence="3">Uncharacterized protein</fullName>
    </submittedName>
</protein>
<feature type="region of interest" description="Disordered" evidence="1">
    <location>
        <begin position="223"/>
        <end position="243"/>
    </location>
</feature>
<accession>A0A6G9H0Z3</accession>
<dbReference type="KEGG" id="slia:HA039_19485"/>
<evidence type="ECO:0000256" key="2">
    <source>
        <dbReference type="SAM" id="Phobius"/>
    </source>
</evidence>
<feature type="compositionally biased region" description="Low complexity" evidence="1">
    <location>
        <begin position="106"/>
        <end position="119"/>
    </location>
</feature>
<feature type="compositionally biased region" description="Basic and acidic residues" evidence="1">
    <location>
        <begin position="135"/>
        <end position="144"/>
    </location>
</feature>
<feature type="compositionally biased region" description="Gly residues" evidence="1">
    <location>
        <begin position="76"/>
        <end position="88"/>
    </location>
</feature>
<reference evidence="3 4" key="1">
    <citation type="submission" date="2020-03" db="EMBL/GenBank/DDBJ databases">
        <title>A novel species.</title>
        <authorList>
            <person name="Gao J."/>
        </authorList>
    </citation>
    <scope>NUCLEOTIDE SEQUENCE [LARGE SCALE GENOMIC DNA]</scope>
    <source>
        <strain evidence="3 4">QMT-12</strain>
    </source>
</reference>
<dbReference type="EMBL" id="CP050177">
    <property type="protein sequence ID" value="QIQ04198.1"/>
    <property type="molecule type" value="Genomic_DNA"/>
</dbReference>
<dbReference type="RefSeq" id="WP_167031503.1">
    <property type="nucleotide sequence ID" value="NZ_CP050177.1"/>
</dbReference>
<feature type="region of interest" description="Disordered" evidence="1">
    <location>
        <begin position="61"/>
        <end position="186"/>
    </location>
</feature>
<dbReference type="AlphaFoldDB" id="A0A6G9H0Z3"/>
<evidence type="ECO:0000313" key="3">
    <source>
        <dbReference type="EMBL" id="QIQ04198.1"/>
    </source>
</evidence>
<feature type="compositionally biased region" description="Pro residues" evidence="1">
    <location>
        <begin position="90"/>
        <end position="105"/>
    </location>
</feature>
<keyword evidence="2" id="KW-1133">Transmembrane helix</keyword>
<evidence type="ECO:0000313" key="4">
    <source>
        <dbReference type="Proteomes" id="UP000501179"/>
    </source>
</evidence>
<feature type="transmembrane region" description="Helical" evidence="2">
    <location>
        <begin position="362"/>
        <end position="383"/>
    </location>
</feature>
<gene>
    <name evidence="3" type="ORF">HA039_19485</name>
</gene>
<name>A0A6G9H0Z3_9ACTN</name>
<feature type="transmembrane region" description="Helical" evidence="2">
    <location>
        <begin position="324"/>
        <end position="342"/>
    </location>
</feature>
<keyword evidence="2" id="KW-0812">Transmembrane</keyword>
<sequence>MGIESDQLVYDYLSRVGDAARQQQLASGDRMRLVSTLRNEIDRQRGKSGGDSPAAVRRILGRLGEPNAVVRAASSGGPGASAGSGDPGGYAPPPSPPPPASPSPSPSSSSSPGPVVPGQRGRRGGGWLSKAGRSGRGDRGDKAAGTDAGAQIPHQASGPSGASAVPGPRGPHLAGMDEVGSANGRTDWWRVEPGPMGNGPTGGGIGVPGFVGGVELPEILVPPPDPAKKAGAAGDGDEAVEAGSAGRRAWRALWRRRGADEAVGEAEEAEVVVAARPVRLSHPLLLLAAGLLVVGAFLGSWLALAGGWLLAYASRALPRAAAKWAVFGLPGVSVAGGLIWLWGRANDRWGEAIPEGGWNAAIADTAPAVIRTAAIASALYLLWRSRRQT</sequence>
<feature type="transmembrane region" description="Helical" evidence="2">
    <location>
        <begin position="284"/>
        <end position="312"/>
    </location>
</feature>
<dbReference type="Proteomes" id="UP000501179">
    <property type="component" value="Chromosome"/>
</dbReference>
<proteinExistence type="predicted"/>
<evidence type="ECO:0000256" key="1">
    <source>
        <dbReference type="SAM" id="MobiDB-lite"/>
    </source>
</evidence>
<keyword evidence="4" id="KW-1185">Reference proteome</keyword>
<keyword evidence="2" id="KW-0472">Membrane</keyword>
<organism evidence="3 4">
    <name type="scientific">Streptomyces liangshanensis</name>
    <dbReference type="NCBI Taxonomy" id="2717324"/>
    <lineage>
        <taxon>Bacteria</taxon>
        <taxon>Bacillati</taxon>
        <taxon>Actinomycetota</taxon>
        <taxon>Actinomycetes</taxon>
        <taxon>Kitasatosporales</taxon>
        <taxon>Streptomycetaceae</taxon>
        <taxon>Streptomyces</taxon>
    </lineage>
</organism>